<dbReference type="PROSITE" id="PS00221">
    <property type="entry name" value="MIP"/>
    <property type="match status" value="1"/>
</dbReference>
<feature type="transmembrane region" description="Helical" evidence="8">
    <location>
        <begin position="209"/>
        <end position="231"/>
    </location>
</feature>
<evidence type="ECO:0000256" key="3">
    <source>
        <dbReference type="ARBA" id="ARBA00022448"/>
    </source>
</evidence>
<dbReference type="Gene3D" id="1.20.1080.10">
    <property type="entry name" value="Glycerol uptake facilitator protein"/>
    <property type="match status" value="1"/>
</dbReference>
<feature type="transmembrane region" description="Helical" evidence="8">
    <location>
        <begin position="38"/>
        <end position="60"/>
    </location>
</feature>
<evidence type="ECO:0000256" key="7">
    <source>
        <dbReference type="RuleBase" id="RU000477"/>
    </source>
</evidence>
<comment type="similarity">
    <text evidence="2 7">Belongs to the MIP/aquaporin (TC 1.A.8) family.</text>
</comment>
<sequence length="235" mass="24438">MEYVGEFLGTFILVLLGNGVVAGSVLKDTKATSTGWVMITLGWAAAVTIGVLVSGFYSPAHINPAMTIAMATIGAISWDVVPGFIIAQLLGAMLAAIVLYVHYLPHWEISDADSVLASFSTAPAKRDVFSNLFGEMLSTAVLVVGVMAMGPNNLAGGIAPIMVGLIVLAIGLSLGATTGYAINPARDLGPRIVHQFLPIKGKRDSDWGYAWIPVVGPILGGIIGAVLYNMVLSGL</sequence>
<keyword evidence="10" id="KW-1185">Reference proteome</keyword>
<dbReference type="PRINTS" id="PR00783">
    <property type="entry name" value="MINTRINSICP"/>
</dbReference>
<reference evidence="9 10" key="1">
    <citation type="submission" date="2022-08" db="EMBL/GenBank/DDBJ databases">
        <title>Aerococcaceae sp. nov isolated from spoiled eye mask.</title>
        <authorList>
            <person name="Zhou G."/>
            <person name="Xie X.-B."/>
            <person name="Shi Q.-S."/>
            <person name="Wang Y.-S."/>
            <person name="Wen X."/>
            <person name="Peng H."/>
            <person name="Yang X.-J."/>
            <person name="Tao H.-B."/>
            <person name="Huang X.-M."/>
        </authorList>
    </citation>
    <scope>NUCLEOTIDE SEQUENCE [LARGE SCALE GENOMIC DNA]</scope>
    <source>
        <strain evidence="10">DM20194951</strain>
    </source>
</reference>
<evidence type="ECO:0000256" key="8">
    <source>
        <dbReference type="SAM" id="Phobius"/>
    </source>
</evidence>
<dbReference type="InterPro" id="IPR022357">
    <property type="entry name" value="MIP_CS"/>
</dbReference>
<dbReference type="InterPro" id="IPR023271">
    <property type="entry name" value="Aquaporin-like"/>
</dbReference>
<dbReference type="NCBIfam" id="TIGR00861">
    <property type="entry name" value="MIP"/>
    <property type="match status" value="1"/>
</dbReference>
<keyword evidence="5 8" id="KW-1133">Transmembrane helix</keyword>
<feature type="transmembrane region" description="Helical" evidence="8">
    <location>
        <begin position="6"/>
        <end position="26"/>
    </location>
</feature>
<accession>A0ABY5P4X8</accession>
<dbReference type="PANTHER" id="PTHR43829">
    <property type="entry name" value="AQUAPORIN OR AQUAGLYCEROPORIN RELATED"/>
    <property type="match status" value="1"/>
</dbReference>
<dbReference type="Pfam" id="PF00230">
    <property type="entry name" value="MIP"/>
    <property type="match status" value="1"/>
</dbReference>
<protein>
    <submittedName>
        <fullName evidence="9">Aquaporin family protein</fullName>
    </submittedName>
</protein>
<dbReference type="EMBL" id="CP102453">
    <property type="protein sequence ID" value="UUX33435.1"/>
    <property type="molecule type" value="Genomic_DNA"/>
</dbReference>
<feature type="transmembrane region" description="Helical" evidence="8">
    <location>
        <begin position="161"/>
        <end position="182"/>
    </location>
</feature>
<keyword evidence="4 7" id="KW-0812">Transmembrane</keyword>
<evidence type="ECO:0000256" key="5">
    <source>
        <dbReference type="ARBA" id="ARBA00022989"/>
    </source>
</evidence>
<dbReference type="Proteomes" id="UP001315967">
    <property type="component" value="Chromosome"/>
</dbReference>
<keyword evidence="6 8" id="KW-0472">Membrane</keyword>
<evidence type="ECO:0000313" key="10">
    <source>
        <dbReference type="Proteomes" id="UP001315967"/>
    </source>
</evidence>
<evidence type="ECO:0000256" key="4">
    <source>
        <dbReference type="ARBA" id="ARBA00022692"/>
    </source>
</evidence>
<keyword evidence="3 7" id="KW-0813">Transport</keyword>
<organism evidence="9 10">
    <name type="scientific">Fundicoccus culcitae</name>
    <dbReference type="NCBI Taxonomy" id="2969821"/>
    <lineage>
        <taxon>Bacteria</taxon>
        <taxon>Bacillati</taxon>
        <taxon>Bacillota</taxon>
        <taxon>Bacilli</taxon>
        <taxon>Lactobacillales</taxon>
        <taxon>Aerococcaceae</taxon>
        <taxon>Fundicoccus</taxon>
    </lineage>
</organism>
<proteinExistence type="inferred from homology"/>
<dbReference type="PANTHER" id="PTHR43829:SF9">
    <property type="entry name" value="AQUAPORIN-9"/>
    <property type="match status" value="1"/>
</dbReference>
<name>A0ABY5P4X8_9LACT</name>
<evidence type="ECO:0000256" key="6">
    <source>
        <dbReference type="ARBA" id="ARBA00023136"/>
    </source>
</evidence>
<dbReference type="InterPro" id="IPR050363">
    <property type="entry name" value="MIP/Aquaporin"/>
</dbReference>
<feature type="transmembrane region" description="Helical" evidence="8">
    <location>
        <begin position="128"/>
        <end position="149"/>
    </location>
</feature>
<evidence type="ECO:0000256" key="2">
    <source>
        <dbReference type="ARBA" id="ARBA00006175"/>
    </source>
</evidence>
<feature type="transmembrane region" description="Helical" evidence="8">
    <location>
        <begin position="80"/>
        <end position="101"/>
    </location>
</feature>
<evidence type="ECO:0000256" key="1">
    <source>
        <dbReference type="ARBA" id="ARBA00004141"/>
    </source>
</evidence>
<dbReference type="InterPro" id="IPR000425">
    <property type="entry name" value="MIP"/>
</dbReference>
<gene>
    <name evidence="9" type="ORF">NRE15_11060</name>
</gene>
<evidence type="ECO:0000313" key="9">
    <source>
        <dbReference type="EMBL" id="UUX33435.1"/>
    </source>
</evidence>
<comment type="subcellular location">
    <subcellularLocation>
        <location evidence="1">Membrane</location>
        <topology evidence="1">Multi-pass membrane protein</topology>
    </subcellularLocation>
</comment>
<dbReference type="RefSeq" id="WP_313792936.1">
    <property type="nucleotide sequence ID" value="NZ_CP102453.1"/>
</dbReference>
<dbReference type="SUPFAM" id="SSF81338">
    <property type="entry name" value="Aquaporin-like"/>
    <property type="match status" value="1"/>
</dbReference>